<proteinExistence type="predicted"/>
<dbReference type="Gramene" id="mRNA:HanXRQr2_Chr14g0643781">
    <property type="protein sequence ID" value="CDS:HanXRQr2_Chr14g0643781.1"/>
    <property type="gene ID" value="HanXRQr2_Chr14g0643781"/>
</dbReference>
<evidence type="ECO:0000313" key="1">
    <source>
        <dbReference type="EMBL" id="KAF5769057.1"/>
    </source>
</evidence>
<reference evidence="1" key="2">
    <citation type="submission" date="2020-06" db="EMBL/GenBank/DDBJ databases">
        <title>Helianthus annuus Genome sequencing and assembly Release 2.</title>
        <authorList>
            <person name="Gouzy J."/>
            <person name="Langlade N."/>
            <person name="Munos S."/>
        </authorList>
    </citation>
    <scope>NUCLEOTIDE SEQUENCE</scope>
    <source>
        <tissue evidence="1">Leaves</tissue>
    </source>
</reference>
<name>A0A9K3E8T0_HELAN</name>
<dbReference type="EMBL" id="MNCJ02000329">
    <property type="protein sequence ID" value="KAF5769057.1"/>
    <property type="molecule type" value="Genomic_DNA"/>
</dbReference>
<reference evidence="1" key="1">
    <citation type="journal article" date="2017" name="Nature">
        <title>The sunflower genome provides insights into oil metabolism, flowering and Asterid evolution.</title>
        <authorList>
            <person name="Badouin H."/>
            <person name="Gouzy J."/>
            <person name="Grassa C.J."/>
            <person name="Murat F."/>
            <person name="Staton S.E."/>
            <person name="Cottret L."/>
            <person name="Lelandais-Briere C."/>
            <person name="Owens G.L."/>
            <person name="Carrere S."/>
            <person name="Mayjonade B."/>
            <person name="Legrand L."/>
            <person name="Gill N."/>
            <person name="Kane N.C."/>
            <person name="Bowers J.E."/>
            <person name="Hubner S."/>
            <person name="Bellec A."/>
            <person name="Berard A."/>
            <person name="Berges H."/>
            <person name="Blanchet N."/>
            <person name="Boniface M.C."/>
            <person name="Brunel D."/>
            <person name="Catrice O."/>
            <person name="Chaidir N."/>
            <person name="Claudel C."/>
            <person name="Donnadieu C."/>
            <person name="Faraut T."/>
            <person name="Fievet G."/>
            <person name="Helmstetter N."/>
            <person name="King M."/>
            <person name="Knapp S.J."/>
            <person name="Lai Z."/>
            <person name="Le Paslier M.C."/>
            <person name="Lippi Y."/>
            <person name="Lorenzon L."/>
            <person name="Mandel J.R."/>
            <person name="Marage G."/>
            <person name="Marchand G."/>
            <person name="Marquand E."/>
            <person name="Bret-Mestries E."/>
            <person name="Morien E."/>
            <person name="Nambeesan S."/>
            <person name="Nguyen T."/>
            <person name="Pegot-Espagnet P."/>
            <person name="Pouilly N."/>
            <person name="Raftis F."/>
            <person name="Sallet E."/>
            <person name="Schiex T."/>
            <person name="Thomas J."/>
            <person name="Vandecasteele C."/>
            <person name="Vares D."/>
            <person name="Vear F."/>
            <person name="Vautrin S."/>
            <person name="Crespi M."/>
            <person name="Mangin B."/>
            <person name="Burke J.M."/>
            <person name="Salse J."/>
            <person name="Munos S."/>
            <person name="Vincourt P."/>
            <person name="Rieseberg L.H."/>
            <person name="Langlade N.B."/>
        </authorList>
    </citation>
    <scope>NUCLEOTIDE SEQUENCE</scope>
    <source>
        <tissue evidence="1">Leaves</tissue>
    </source>
</reference>
<organism evidence="1 2">
    <name type="scientific">Helianthus annuus</name>
    <name type="common">Common sunflower</name>
    <dbReference type="NCBI Taxonomy" id="4232"/>
    <lineage>
        <taxon>Eukaryota</taxon>
        <taxon>Viridiplantae</taxon>
        <taxon>Streptophyta</taxon>
        <taxon>Embryophyta</taxon>
        <taxon>Tracheophyta</taxon>
        <taxon>Spermatophyta</taxon>
        <taxon>Magnoliopsida</taxon>
        <taxon>eudicotyledons</taxon>
        <taxon>Gunneridae</taxon>
        <taxon>Pentapetalae</taxon>
        <taxon>asterids</taxon>
        <taxon>campanulids</taxon>
        <taxon>Asterales</taxon>
        <taxon>Asteraceae</taxon>
        <taxon>Asteroideae</taxon>
        <taxon>Heliantheae alliance</taxon>
        <taxon>Heliantheae</taxon>
        <taxon>Helianthus</taxon>
    </lineage>
</organism>
<keyword evidence="2" id="KW-1185">Reference proteome</keyword>
<dbReference type="Proteomes" id="UP000215914">
    <property type="component" value="Unassembled WGS sequence"/>
</dbReference>
<comment type="caution">
    <text evidence="1">The sequence shown here is derived from an EMBL/GenBank/DDBJ whole genome shotgun (WGS) entry which is preliminary data.</text>
</comment>
<gene>
    <name evidence="1" type="ORF">HanXRQr2_Chr14g0643781</name>
</gene>
<dbReference type="AlphaFoldDB" id="A0A9K3E8T0"/>
<protein>
    <submittedName>
        <fullName evidence="1">Uncharacterized protein</fullName>
    </submittedName>
</protein>
<sequence>MGLLANSSEEYGAASKVSRWTKSKDMRTVITAERNSPARHDVVVDGGAGELGGTERVDSAIGGV</sequence>
<accession>A0A9K3E8T0</accession>
<evidence type="ECO:0000313" key="2">
    <source>
        <dbReference type="Proteomes" id="UP000215914"/>
    </source>
</evidence>